<evidence type="ECO:0000313" key="2">
    <source>
        <dbReference type="EnsemblMetazoa" id="PPA37971.1"/>
    </source>
</evidence>
<dbReference type="EnsemblMetazoa" id="PPA37971.1">
    <property type="protein sequence ID" value="PPA37971.1"/>
    <property type="gene ID" value="WBGene00276340"/>
</dbReference>
<sequence length="142" mass="15505">MHESIEYSQSRTELASPSRKARGASGLPPGTRSRGPSWHRPSRKARGASGDFRLDLDPTSFPPETRSRGPSWHRPSRKARGASGDPKKKKGWGHCVIGSDRKKRIGSQHESSRHSGPICPTLAGERYSRKCDFNVTSSGANG</sequence>
<dbReference type="Proteomes" id="UP000005239">
    <property type="component" value="Unassembled WGS sequence"/>
</dbReference>
<name>A0A2A6CHA6_PRIPA</name>
<dbReference type="AlphaFoldDB" id="A0A2A6CHA6"/>
<organism evidence="2 3">
    <name type="scientific">Pristionchus pacificus</name>
    <name type="common">Parasitic nematode worm</name>
    <dbReference type="NCBI Taxonomy" id="54126"/>
    <lineage>
        <taxon>Eukaryota</taxon>
        <taxon>Metazoa</taxon>
        <taxon>Ecdysozoa</taxon>
        <taxon>Nematoda</taxon>
        <taxon>Chromadorea</taxon>
        <taxon>Rhabditida</taxon>
        <taxon>Rhabditina</taxon>
        <taxon>Diplogasteromorpha</taxon>
        <taxon>Diplogasteroidea</taxon>
        <taxon>Neodiplogasteridae</taxon>
        <taxon>Pristionchus</taxon>
    </lineage>
</organism>
<evidence type="ECO:0000256" key="1">
    <source>
        <dbReference type="SAM" id="MobiDB-lite"/>
    </source>
</evidence>
<proteinExistence type="predicted"/>
<feature type="compositionally biased region" description="Polar residues" evidence="1">
    <location>
        <begin position="1"/>
        <end position="15"/>
    </location>
</feature>
<accession>A0A8R1UQJ9</accession>
<reference evidence="3" key="1">
    <citation type="journal article" date="2008" name="Nat. Genet.">
        <title>The Pristionchus pacificus genome provides a unique perspective on nematode lifestyle and parasitism.</title>
        <authorList>
            <person name="Dieterich C."/>
            <person name="Clifton S.W."/>
            <person name="Schuster L.N."/>
            <person name="Chinwalla A."/>
            <person name="Delehaunty K."/>
            <person name="Dinkelacker I."/>
            <person name="Fulton L."/>
            <person name="Fulton R."/>
            <person name="Godfrey J."/>
            <person name="Minx P."/>
            <person name="Mitreva M."/>
            <person name="Roeseler W."/>
            <person name="Tian H."/>
            <person name="Witte H."/>
            <person name="Yang S.P."/>
            <person name="Wilson R.K."/>
            <person name="Sommer R.J."/>
        </authorList>
    </citation>
    <scope>NUCLEOTIDE SEQUENCE [LARGE SCALE GENOMIC DNA]</scope>
    <source>
        <strain evidence="3">PS312</strain>
    </source>
</reference>
<accession>A0A2A6CHA6</accession>
<gene>
    <name evidence="2" type="primary">WBGene00276340</name>
</gene>
<keyword evidence="3" id="KW-1185">Reference proteome</keyword>
<feature type="region of interest" description="Disordered" evidence="1">
    <location>
        <begin position="1"/>
        <end position="123"/>
    </location>
</feature>
<evidence type="ECO:0000313" key="3">
    <source>
        <dbReference type="Proteomes" id="UP000005239"/>
    </source>
</evidence>
<reference evidence="2" key="2">
    <citation type="submission" date="2022-06" db="UniProtKB">
        <authorList>
            <consortium name="EnsemblMetazoa"/>
        </authorList>
    </citation>
    <scope>IDENTIFICATION</scope>
    <source>
        <strain evidence="2">PS312</strain>
    </source>
</reference>
<protein>
    <submittedName>
        <fullName evidence="2">Uncharacterized protein</fullName>
    </submittedName>
</protein>